<name>A0ABR2JKT0_9EUKA</name>
<comment type="caution">
    <text evidence="2">The sequence shown here is derived from an EMBL/GenBank/DDBJ whole genome shotgun (WGS) entry which is preliminary data.</text>
</comment>
<evidence type="ECO:0000313" key="3">
    <source>
        <dbReference type="Proteomes" id="UP001470230"/>
    </source>
</evidence>
<evidence type="ECO:0000313" key="2">
    <source>
        <dbReference type="EMBL" id="KAK8878524.1"/>
    </source>
</evidence>
<reference evidence="2 3" key="1">
    <citation type="submission" date="2024-04" db="EMBL/GenBank/DDBJ databases">
        <title>Tritrichomonas musculus Genome.</title>
        <authorList>
            <person name="Alves-Ferreira E."/>
            <person name="Grigg M."/>
            <person name="Lorenzi H."/>
            <person name="Galac M."/>
        </authorList>
    </citation>
    <scope>NUCLEOTIDE SEQUENCE [LARGE SCALE GENOMIC DNA]</scope>
    <source>
        <strain evidence="2 3">EAF2021</strain>
    </source>
</reference>
<feature type="region of interest" description="Disordered" evidence="1">
    <location>
        <begin position="1"/>
        <end position="23"/>
    </location>
</feature>
<sequence length="124" mass="14472">MYYANIEEEEEEAEEEEKEKEVRKGKVTLLNFNPNDSIEGRAFSFRSDFNVQETEPHVKDWKQIAFDFLNNSNDVINIGPDDFYDDLDTTRASEFVAGQGATNWGEIRRKAIESSKELKRRSKK</sequence>
<gene>
    <name evidence="2" type="ORF">M9Y10_005304</name>
</gene>
<evidence type="ECO:0000256" key="1">
    <source>
        <dbReference type="SAM" id="MobiDB-lite"/>
    </source>
</evidence>
<proteinExistence type="predicted"/>
<feature type="compositionally biased region" description="Acidic residues" evidence="1">
    <location>
        <begin position="1"/>
        <end position="18"/>
    </location>
</feature>
<protein>
    <submittedName>
        <fullName evidence="2">Uncharacterized protein</fullName>
    </submittedName>
</protein>
<dbReference type="Proteomes" id="UP001470230">
    <property type="component" value="Unassembled WGS sequence"/>
</dbReference>
<organism evidence="2 3">
    <name type="scientific">Tritrichomonas musculus</name>
    <dbReference type="NCBI Taxonomy" id="1915356"/>
    <lineage>
        <taxon>Eukaryota</taxon>
        <taxon>Metamonada</taxon>
        <taxon>Parabasalia</taxon>
        <taxon>Tritrichomonadida</taxon>
        <taxon>Tritrichomonadidae</taxon>
        <taxon>Tritrichomonas</taxon>
    </lineage>
</organism>
<accession>A0ABR2JKT0</accession>
<dbReference type="EMBL" id="JAPFFF010000011">
    <property type="protein sequence ID" value="KAK8878524.1"/>
    <property type="molecule type" value="Genomic_DNA"/>
</dbReference>
<keyword evidence="3" id="KW-1185">Reference proteome</keyword>